<proteinExistence type="predicted"/>
<evidence type="ECO:0000313" key="5">
    <source>
        <dbReference type="Proteomes" id="UP000298860"/>
    </source>
</evidence>
<evidence type="ECO:0000259" key="3">
    <source>
        <dbReference type="Pfam" id="PF20570"/>
    </source>
</evidence>
<keyword evidence="1" id="KW-0175">Coiled coil</keyword>
<reference evidence="5" key="1">
    <citation type="submission" date="2019-04" db="EMBL/GenBank/DDBJ databases">
        <title>Draft genome sequence of Pseudonocardiaceae bacterium SL3-2-4.</title>
        <authorList>
            <person name="Ningsih F."/>
            <person name="Yokota A."/>
            <person name="Sakai Y."/>
            <person name="Nanatani K."/>
            <person name="Yabe S."/>
            <person name="Oetari A."/>
            <person name="Sjamsuridzal W."/>
        </authorList>
    </citation>
    <scope>NUCLEOTIDE SEQUENCE [LARGE SCALE GENOMIC DNA]</scope>
    <source>
        <strain evidence="5">SL3-2-4</strain>
    </source>
</reference>
<comment type="caution">
    <text evidence="4">The sequence shown here is derived from an EMBL/GenBank/DDBJ whole genome shotgun (WGS) entry which is preliminary data.</text>
</comment>
<feature type="compositionally biased region" description="Basic and acidic residues" evidence="2">
    <location>
        <begin position="338"/>
        <end position="351"/>
    </location>
</feature>
<organism evidence="4 5">
    <name type="scientific">Gandjariella thermophila</name>
    <dbReference type="NCBI Taxonomy" id="1931992"/>
    <lineage>
        <taxon>Bacteria</taxon>
        <taxon>Bacillati</taxon>
        <taxon>Actinomycetota</taxon>
        <taxon>Actinomycetes</taxon>
        <taxon>Pseudonocardiales</taxon>
        <taxon>Pseudonocardiaceae</taxon>
        <taxon>Gandjariella</taxon>
    </lineage>
</organism>
<dbReference type="AlphaFoldDB" id="A0A4D4J8E1"/>
<dbReference type="OrthoDB" id="4774085at2"/>
<feature type="coiled-coil region" evidence="1">
    <location>
        <begin position="67"/>
        <end position="117"/>
    </location>
</feature>
<keyword evidence="5" id="KW-1185">Reference proteome</keyword>
<feature type="compositionally biased region" description="Basic and acidic residues" evidence="2">
    <location>
        <begin position="146"/>
        <end position="158"/>
    </location>
</feature>
<feature type="compositionally biased region" description="Pro residues" evidence="2">
    <location>
        <begin position="273"/>
        <end position="287"/>
    </location>
</feature>
<evidence type="ECO:0000313" key="4">
    <source>
        <dbReference type="EMBL" id="GDY30776.1"/>
    </source>
</evidence>
<dbReference type="Proteomes" id="UP000298860">
    <property type="component" value="Unassembled WGS sequence"/>
</dbReference>
<feature type="region of interest" description="Disordered" evidence="2">
    <location>
        <begin position="129"/>
        <end position="471"/>
    </location>
</feature>
<evidence type="ECO:0000256" key="1">
    <source>
        <dbReference type="SAM" id="Coils"/>
    </source>
</evidence>
<gene>
    <name evidence="4" type="ORF">GTS_24090</name>
</gene>
<feature type="domain" description="DUF6779" evidence="3">
    <location>
        <begin position="24"/>
        <end position="132"/>
    </location>
</feature>
<dbReference type="EMBL" id="BJFL01000009">
    <property type="protein sequence ID" value="GDY30776.1"/>
    <property type="molecule type" value="Genomic_DNA"/>
</dbReference>
<accession>A0A4D4J8E1</accession>
<dbReference type="InterPro" id="IPR046706">
    <property type="entry name" value="DUF6779"/>
</dbReference>
<protein>
    <recommendedName>
        <fullName evidence="3">DUF6779 domain-containing protein</fullName>
    </recommendedName>
</protein>
<evidence type="ECO:0000256" key="2">
    <source>
        <dbReference type="SAM" id="MobiDB-lite"/>
    </source>
</evidence>
<feature type="compositionally biased region" description="Polar residues" evidence="2">
    <location>
        <begin position="288"/>
        <end position="298"/>
    </location>
</feature>
<sequence length="471" mass="50907">MITVLVLSLAATAVLVLSDNARWLRLGVVSALWSALVGAFLAAKYRRQAVAREEEASELQSIYELELEREVAARREYELEIEAETRRRIEEETSEHLEALRSELHALRENLEALLGGEVLVERVALRAESTRMRSLPDQSRVISVGDDRMAGTADRPRLTAGAGAPGQRPPNGERPTEFADRFPTEPSRPKEQQPRVDPTRREPARPEPGRPEPPRREPARTPPRQQPVAAARRPQVGGGLRGVPYDPPQPGRGTPGWPTSEPRQESFSGGLTPPPNGREPVPPPTPNEQTFVTNEPTTFVGPVRVGKSIPARPLRSDQQMPQELVEPRPAAAAADGTARREAPLPRREQGASESPAARPPAAAPRGAEPGRHGVDRETTGLRATPPTSPPPGGRRRRADDDGSGYGSPGGRTGDDPSPRPPTAPEPAAASEPRRAQRNGGGGAHSEGTSVTELLAAYGATTPRRHRRRAE</sequence>
<dbReference type="RefSeq" id="WP_137813873.1">
    <property type="nucleotide sequence ID" value="NZ_BJFL01000009.1"/>
</dbReference>
<feature type="compositionally biased region" description="Basic and acidic residues" evidence="2">
    <location>
        <begin position="369"/>
        <end position="380"/>
    </location>
</feature>
<name>A0A4D4J8E1_9PSEU</name>
<feature type="compositionally biased region" description="Basic and acidic residues" evidence="2">
    <location>
        <begin position="175"/>
        <end position="220"/>
    </location>
</feature>
<dbReference type="Pfam" id="PF20570">
    <property type="entry name" value="DUF6779"/>
    <property type="match status" value="1"/>
</dbReference>
<feature type="compositionally biased region" description="Low complexity" evidence="2">
    <location>
        <begin position="328"/>
        <end position="337"/>
    </location>
</feature>